<gene>
    <name evidence="1" type="ORF">K488DRAFT_47575</name>
</gene>
<accession>A0ACB8QNV5</accession>
<feature type="non-terminal residue" evidence="1">
    <location>
        <position position="1"/>
    </location>
</feature>
<reference evidence="1" key="1">
    <citation type="submission" date="2021-02" db="EMBL/GenBank/DDBJ databases">
        <authorList>
            <consortium name="DOE Joint Genome Institute"/>
            <person name="Ahrendt S."/>
            <person name="Looney B.P."/>
            <person name="Miyauchi S."/>
            <person name="Morin E."/>
            <person name="Drula E."/>
            <person name="Courty P.E."/>
            <person name="Chicoki N."/>
            <person name="Fauchery L."/>
            <person name="Kohler A."/>
            <person name="Kuo A."/>
            <person name="Labutti K."/>
            <person name="Pangilinan J."/>
            <person name="Lipzen A."/>
            <person name="Riley R."/>
            <person name="Andreopoulos W."/>
            <person name="He G."/>
            <person name="Johnson J."/>
            <person name="Barry K.W."/>
            <person name="Grigoriev I.V."/>
            <person name="Nagy L."/>
            <person name="Hibbett D."/>
            <person name="Henrissat B."/>
            <person name="Matheny P.B."/>
            <person name="Labbe J."/>
            <person name="Martin F."/>
        </authorList>
    </citation>
    <scope>NUCLEOTIDE SEQUENCE</scope>
    <source>
        <strain evidence="1">EC-137</strain>
    </source>
</reference>
<dbReference type="Proteomes" id="UP000814128">
    <property type="component" value="Unassembled WGS sequence"/>
</dbReference>
<name>A0ACB8QNV5_9AGAM</name>
<proteinExistence type="predicted"/>
<evidence type="ECO:0000313" key="1">
    <source>
        <dbReference type="EMBL" id="KAI0033523.1"/>
    </source>
</evidence>
<protein>
    <submittedName>
        <fullName evidence="1">Uncharacterized protein</fullName>
    </submittedName>
</protein>
<reference evidence="1" key="2">
    <citation type="journal article" date="2022" name="New Phytol.">
        <title>Evolutionary transition to the ectomycorrhizal habit in the genomes of a hyperdiverse lineage of mushroom-forming fungi.</title>
        <authorList>
            <person name="Looney B."/>
            <person name="Miyauchi S."/>
            <person name="Morin E."/>
            <person name="Drula E."/>
            <person name="Courty P.E."/>
            <person name="Kohler A."/>
            <person name="Kuo A."/>
            <person name="LaButti K."/>
            <person name="Pangilinan J."/>
            <person name="Lipzen A."/>
            <person name="Riley R."/>
            <person name="Andreopoulos W."/>
            <person name="He G."/>
            <person name="Johnson J."/>
            <person name="Nolan M."/>
            <person name="Tritt A."/>
            <person name="Barry K.W."/>
            <person name="Grigoriev I.V."/>
            <person name="Nagy L.G."/>
            <person name="Hibbett D."/>
            <person name="Henrissat B."/>
            <person name="Matheny P.B."/>
            <person name="Labbe J."/>
            <person name="Martin F.M."/>
        </authorList>
    </citation>
    <scope>NUCLEOTIDE SEQUENCE</scope>
    <source>
        <strain evidence="1">EC-137</strain>
    </source>
</reference>
<comment type="caution">
    <text evidence="1">The sequence shown here is derived from an EMBL/GenBank/DDBJ whole genome shotgun (WGS) entry which is preliminary data.</text>
</comment>
<keyword evidence="2" id="KW-1185">Reference proteome</keyword>
<evidence type="ECO:0000313" key="2">
    <source>
        <dbReference type="Proteomes" id="UP000814128"/>
    </source>
</evidence>
<sequence length="313" mass="34111">STFKGRPKTTPRDVRDAFKEPTGLPLTAEPEPIGRSEKPTGPPVSASALRQEHAMPASTTKARKVMQWFRSRSKGGDADDGSILESEAATRASTFGKNSSTTSINIAQAPIRSASEANASFGERVMRRAAPRQPGVLRVHHGAVDQTTITTMAPPEVMRRVRAVLDGMGIDVQEESEFKYRCIRGKKRRLGRESSSTSGLAAVHMVDKRGLPVPSPPPPSSLVGSTGGMLKGLLMRRQSSQVSAAEETQPSPDASEAGVETIYGDVAQDVGDEVRFYVELTRIDRLNDTFSLDIRRLKGNLRSYKFLYDTVRE</sequence>
<dbReference type="EMBL" id="MU273518">
    <property type="protein sequence ID" value="KAI0033523.1"/>
    <property type="molecule type" value="Genomic_DNA"/>
</dbReference>
<organism evidence="1 2">
    <name type="scientific">Vararia minispora EC-137</name>
    <dbReference type="NCBI Taxonomy" id="1314806"/>
    <lineage>
        <taxon>Eukaryota</taxon>
        <taxon>Fungi</taxon>
        <taxon>Dikarya</taxon>
        <taxon>Basidiomycota</taxon>
        <taxon>Agaricomycotina</taxon>
        <taxon>Agaricomycetes</taxon>
        <taxon>Russulales</taxon>
        <taxon>Lachnocladiaceae</taxon>
        <taxon>Vararia</taxon>
    </lineage>
</organism>